<gene>
    <name evidence="2" type="ORF">CKAH01_06619</name>
</gene>
<dbReference type="AlphaFoldDB" id="A0AAE0D529"/>
<evidence type="ECO:0000313" key="2">
    <source>
        <dbReference type="EMBL" id="KAK2747442.1"/>
    </source>
</evidence>
<reference evidence="2" key="1">
    <citation type="submission" date="2023-02" db="EMBL/GenBank/DDBJ databases">
        <title>Colletotrichum kahawae CIFC_Que2 genome sequencing and assembly.</title>
        <authorList>
            <person name="Baroncelli R."/>
        </authorList>
    </citation>
    <scope>NUCLEOTIDE SEQUENCE</scope>
    <source>
        <strain evidence="2">CIFC_Que2</strain>
    </source>
</reference>
<dbReference type="Proteomes" id="UP001281614">
    <property type="component" value="Unassembled WGS sequence"/>
</dbReference>
<sequence>MEVTTDPPSRLPWTNLRRTPHCTRGARTPPTPTVLQQPFHHITDQPHHLKVLQASRRPAKQATVFRPVFGRSSRRSCREKSDPGPDSTAADHHHHHYLPV</sequence>
<protein>
    <submittedName>
        <fullName evidence="2">Uncharacterized protein</fullName>
    </submittedName>
</protein>
<name>A0AAE0D529_COLKA</name>
<evidence type="ECO:0000313" key="3">
    <source>
        <dbReference type="Proteomes" id="UP001281614"/>
    </source>
</evidence>
<evidence type="ECO:0000256" key="1">
    <source>
        <dbReference type="SAM" id="MobiDB-lite"/>
    </source>
</evidence>
<proteinExistence type="predicted"/>
<feature type="region of interest" description="Disordered" evidence="1">
    <location>
        <begin position="69"/>
        <end position="100"/>
    </location>
</feature>
<comment type="caution">
    <text evidence="2">The sequence shown here is derived from an EMBL/GenBank/DDBJ whole genome shotgun (WGS) entry which is preliminary data.</text>
</comment>
<keyword evidence="3" id="KW-1185">Reference proteome</keyword>
<dbReference type="EMBL" id="VYYT01000289">
    <property type="protein sequence ID" value="KAK2747442.1"/>
    <property type="molecule type" value="Genomic_DNA"/>
</dbReference>
<accession>A0AAE0D529</accession>
<organism evidence="2 3">
    <name type="scientific">Colletotrichum kahawae</name>
    <name type="common">Coffee berry disease fungus</name>
    <dbReference type="NCBI Taxonomy" id="34407"/>
    <lineage>
        <taxon>Eukaryota</taxon>
        <taxon>Fungi</taxon>
        <taxon>Dikarya</taxon>
        <taxon>Ascomycota</taxon>
        <taxon>Pezizomycotina</taxon>
        <taxon>Sordariomycetes</taxon>
        <taxon>Hypocreomycetidae</taxon>
        <taxon>Glomerellales</taxon>
        <taxon>Glomerellaceae</taxon>
        <taxon>Colletotrichum</taxon>
        <taxon>Colletotrichum gloeosporioides species complex</taxon>
    </lineage>
</organism>
<feature type="region of interest" description="Disordered" evidence="1">
    <location>
        <begin position="1"/>
        <end position="32"/>
    </location>
</feature>